<reference evidence="2" key="1">
    <citation type="journal article" date="2019" name="Int. J. Syst. Evol. Microbiol.">
        <title>The Global Catalogue of Microorganisms (GCM) 10K type strain sequencing project: providing services to taxonomists for standard genome sequencing and annotation.</title>
        <authorList>
            <consortium name="The Broad Institute Genomics Platform"/>
            <consortium name="The Broad Institute Genome Sequencing Center for Infectious Disease"/>
            <person name="Wu L."/>
            <person name="Ma J."/>
        </authorList>
    </citation>
    <scope>NUCLEOTIDE SEQUENCE [LARGE SCALE GENOMIC DNA]</scope>
    <source>
        <strain evidence="2">KCTC 42953</strain>
    </source>
</reference>
<dbReference type="Proteomes" id="UP001595533">
    <property type="component" value="Unassembled WGS sequence"/>
</dbReference>
<dbReference type="RefSeq" id="WP_077411892.1">
    <property type="nucleotide sequence ID" value="NZ_JBHRTS010000006.1"/>
</dbReference>
<protein>
    <recommendedName>
        <fullName evidence="3">Anti sigma-E protein RseA N-terminal domain-containing protein</fullName>
    </recommendedName>
</protein>
<evidence type="ECO:0008006" key="3">
    <source>
        <dbReference type="Google" id="ProtNLM"/>
    </source>
</evidence>
<accession>A0ABV7JAE9</accession>
<proteinExistence type="predicted"/>
<organism evidence="1 2">
    <name type="scientific">Marinicella sediminis</name>
    <dbReference type="NCBI Taxonomy" id="1792834"/>
    <lineage>
        <taxon>Bacteria</taxon>
        <taxon>Pseudomonadati</taxon>
        <taxon>Pseudomonadota</taxon>
        <taxon>Gammaproteobacteria</taxon>
        <taxon>Lysobacterales</taxon>
        <taxon>Marinicellaceae</taxon>
        <taxon>Marinicella</taxon>
    </lineage>
</organism>
<evidence type="ECO:0000313" key="2">
    <source>
        <dbReference type="Proteomes" id="UP001595533"/>
    </source>
</evidence>
<name>A0ABV7JAE9_9GAMM</name>
<keyword evidence="2" id="KW-1185">Reference proteome</keyword>
<sequence>MNPIEDEKLLMIYFDEADKADIDACLKSPDSCRQLDQLEADMTVIEQAQDQQHQLPEDYGQQLWNQIADRLPETPGNAKSPAHFWQRLMNGLVQPQYSLAGMAMVVGLVLVAYIAGRQQSDLSSGDALQQQLLAQNIQLHLTQSEIFLTQVSNGNGLANASSTAQRLLTSNRIFKQALAGNDGQFTQQLLQELEPVLLEYANGAPAQTQQPEANWVSDQNDRQLMFRIKAMKQQLANHDEII</sequence>
<comment type="caution">
    <text evidence="1">The sequence shown here is derived from an EMBL/GenBank/DDBJ whole genome shotgun (WGS) entry which is preliminary data.</text>
</comment>
<gene>
    <name evidence="1" type="ORF">ACFODZ_11850</name>
</gene>
<evidence type="ECO:0000313" key="1">
    <source>
        <dbReference type="EMBL" id="MFC3194934.1"/>
    </source>
</evidence>
<dbReference type="EMBL" id="JBHRTS010000006">
    <property type="protein sequence ID" value="MFC3194934.1"/>
    <property type="molecule type" value="Genomic_DNA"/>
</dbReference>